<feature type="domain" description="Right handed beta helix" evidence="3">
    <location>
        <begin position="135"/>
        <end position="286"/>
    </location>
</feature>
<dbReference type="EMBL" id="AZHA01000026">
    <property type="protein sequence ID" value="OAA38500.1"/>
    <property type="molecule type" value="Genomic_DNA"/>
</dbReference>
<evidence type="ECO:0000256" key="2">
    <source>
        <dbReference type="SAM" id="SignalP"/>
    </source>
</evidence>
<keyword evidence="2" id="KW-0732">Signal</keyword>
<protein>
    <submittedName>
        <fullName evidence="4">Ig domain protein group 2 domain protein</fullName>
    </submittedName>
</protein>
<organism evidence="4 5">
    <name type="scientific">Beauveria brongniartii RCEF 3172</name>
    <dbReference type="NCBI Taxonomy" id="1081107"/>
    <lineage>
        <taxon>Eukaryota</taxon>
        <taxon>Fungi</taxon>
        <taxon>Dikarya</taxon>
        <taxon>Ascomycota</taxon>
        <taxon>Pezizomycotina</taxon>
        <taxon>Sordariomycetes</taxon>
        <taxon>Hypocreomycetidae</taxon>
        <taxon>Hypocreales</taxon>
        <taxon>Cordycipitaceae</taxon>
        <taxon>Beauveria</taxon>
        <taxon>Beauveria brongniartii</taxon>
    </lineage>
</organism>
<dbReference type="Proteomes" id="UP000076863">
    <property type="component" value="Unassembled WGS sequence"/>
</dbReference>
<evidence type="ECO:0000313" key="4">
    <source>
        <dbReference type="EMBL" id="OAA38500.1"/>
    </source>
</evidence>
<dbReference type="AlphaFoldDB" id="A0A167A328"/>
<gene>
    <name evidence="4" type="ORF">BBO_07138</name>
</gene>
<feature type="signal peptide" evidence="2">
    <location>
        <begin position="1"/>
        <end position="20"/>
    </location>
</feature>
<name>A0A167A328_9HYPO</name>
<reference evidence="4 5" key="1">
    <citation type="journal article" date="2016" name="Genome Biol. Evol.">
        <title>Divergent and convergent evolution of fungal pathogenicity.</title>
        <authorList>
            <person name="Shang Y."/>
            <person name="Xiao G."/>
            <person name="Zheng P."/>
            <person name="Cen K."/>
            <person name="Zhan S."/>
            <person name="Wang C."/>
        </authorList>
    </citation>
    <scope>NUCLEOTIDE SEQUENCE [LARGE SCALE GENOMIC DNA]</scope>
    <source>
        <strain evidence="4 5">RCEF 3172</strain>
    </source>
</reference>
<dbReference type="SMART" id="SM00710">
    <property type="entry name" value="PbH1"/>
    <property type="match status" value="6"/>
</dbReference>
<dbReference type="Gene3D" id="2.160.20.10">
    <property type="entry name" value="Single-stranded right-handed beta-helix, Pectin lyase-like"/>
    <property type="match status" value="1"/>
</dbReference>
<feature type="chain" id="PRO_5007883497" evidence="2">
    <location>
        <begin position="21"/>
        <end position="489"/>
    </location>
</feature>
<dbReference type="InterPro" id="IPR039448">
    <property type="entry name" value="Beta_helix"/>
</dbReference>
<dbReference type="InterPro" id="IPR006626">
    <property type="entry name" value="PbH1"/>
</dbReference>
<accession>A0A167A328</accession>
<keyword evidence="5" id="KW-1185">Reference proteome</keyword>
<dbReference type="SUPFAM" id="SSF51126">
    <property type="entry name" value="Pectin lyase-like"/>
    <property type="match status" value="1"/>
</dbReference>
<dbReference type="InterPro" id="IPR011050">
    <property type="entry name" value="Pectin_lyase_fold/virulence"/>
</dbReference>
<dbReference type="InterPro" id="IPR012334">
    <property type="entry name" value="Pectin_lyas_fold"/>
</dbReference>
<comment type="caution">
    <text evidence="4">The sequence shown here is derived from an EMBL/GenBank/DDBJ whole genome shotgun (WGS) entry which is preliminary data.</text>
</comment>
<feature type="region of interest" description="Disordered" evidence="1">
    <location>
        <begin position="469"/>
        <end position="489"/>
    </location>
</feature>
<evidence type="ECO:0000313" key="5">
    <source>
        <dbReference type="Proteomes" id="UP000076863"/>
    </source>
</evidence>
<dbReference type="Pfam" id="PF13229">
    <property type="entry name" value="Beta_helix"/>
    <property type="match status" value="1"/>
</dbReference>
<dbReference type="OrthoDB" id="3432466at2759"/>
<proteinExistence type="predicted"/>
<sequence>MLHSVRFLGASGALVSVAQATQYYIDCSASSSGSGTLASPWNSVAQANTPTFQPGDIIALKAGTQCNGVLSPKGVGTAEAVIQITKYSSDADVHTNPIINGNGAAAAVTLTNQDHWRISNLSVTNPASTLARRQGIHVTADDGTTHTGITIDGNTVHHVAGQTDKATHADDFSLSCGILVNVGSAAGSRYDDVLVRGNTVSDCGGGGIKVRVGTGLTSRGHRTRITQNTVRACGGDGIIASFSDTPLLDYNTAADLGTGAYPWTGGNFAGIWVLGDHDPTIRRNVVYGSIMSKFDSEAFDCDWGNTGTCTVEYNFSRDNAGGAFLNCDGCGQSGGANQVLRYNIFQNDCRIYSNGNKPSLSFYQNVWYCDEKSFDLTLPPKTQFINNIIVGNGKSSLPNRSGLDWKWNVFHNVARPTNNGIQGDPGFVNPGSGGETLESAAGYRLKSSSPALHNGQVISNNGGVDFFGNPVSQTSKPNRGAYDGPGVSE</sequence>
<evidence type="ECO:0000256" key="1">
    <source>
        <dbReference type="SAM" id="MobiDB-lite"/>
    </source>
</evidence>
<evidence type="ECO:0000259" key="3">
    <source>
        <dbReference type="Pfam" id="PF13229"/>
    </source>
</evidence>